<sequence>MQLQSFDHPRMVMVSALLTGNNYLAWSRAVKRGLTTKMKLDFINGTAIKPAGNGGDFKRWNRIDSMDQRKKTGGRWRGFAAAMTNIKRSIHSKGIPNITDIVRTELKKFMHDEVLLDPFEVNFAQLDDFAGLEDREGCGVRKDSREPLRS</sequence>
<accession>A0AAW2QSP4</accession>
<gene>
    <name evidence="2" type="ORF">Sangu_0391500</name>
</gene>
<comment type="caution">
    <text evidence="2">The sequence shown here is derived from an EMBL/GenBank/DDBJ whole genome shotgun (WGS) entry which is preliminary data.</text>
</comment>
<evidence type="ECO:0000259" key="1">
    <source>
        <dbReference type="Pfam" id="PF14244"/>
    </source>
</evidence>
<dbReference type="PANTHER" id="PTHR37610:SF40">
    <property type="entry name" value="OS01G0909600 PROTEIN"/>
    <property type="match status" value="1"/>
</dbReference>
<dbReference type="AlphaFoldDB" id="A0AAW2QSP4"/>
<organism evidence="2">
    <name type="scientific">Sesamum angustifolium</name>
    <dbReference type="NCBI Taxonomy" id="2727405"/>
    <lineage>
        <taxon>Eukaryota</taxon>
        <taxon>Viridiplantae</taxon>
        <taxon>Streptophyta</taxon>
        <taxon>Embryophyta</taxon>
        <taxon>Tracheophyta</taxon>
        <taxon>Spermatophyta</taxon>
        <taxon>Magnoliopsida</taxon>
        <taxon>eudicotyledons</taxon>
        <taxon>Gunneridae</taxon>
        <taxon>Pentapetalae</taxon>
        <taxon>asterids</taxon>
        <taxon>lamiids</taxon>
        <taxon>Lamiales</taxon>
        <taxon>Pedaliaceae</taxon>
        <taxon>Sesamum</taxon>
    </lineage>
</organism>
<name>A0AAW2QSP4_9LAMI</name>
<reference evidence="2" key="2">
    <citation type="journal article" date="2024" name="Plant">
        <title>Genomic evolution and insights into agronomic trait innovations of Sesamum species.</title>
        <authorList>
            <person name="Miao H."/>
            <person name="Wang L."/>
            <person name="Qu L."/>
            <person name="Liu H."/>
            <person name="Sun Y."/>
            <person name="Le M."/>
            <person name="Wang Q."/>
            <person name="Wei S."/>
            <person name="Zheng Y."/>
            <person name="Lin W."/>
            <person name="Duan Y."/>
            <person name="Cao H."/>
            <person name="Xiong S."/>
            <person name="Wang X."/>
            <person name="Wei L."/>
            <person name="Li C."/>
            <person name="Ma Q."/>
            <person name="Ju M."/>
            <person name="Zhao R."/>
            <person name="Li G."/>
            <person name="Mu C."/>
            <person name="Tian Q."/>
            <person name="Mei H."/>
            <person name="Zhang T."/>
            <person name="Gao T."/>
            <person name="Zhang H."/>
        </authorList>
    </citation>
    <scope>NUCLEOTIDE SEQUENCE</scope>
    <source>
        <strain evidence="2">G01</strain>
    </source>
</reference>
<dbReference type="InterPro" id="IPR029472">
    <property type="entry name" value="Copia-like_N"/>
</dbReference>
<proteinExistence type="predicted"/>
<reference evidence="2" key="1">
    <citation type="submission" date="2020-06" db="EMBL/GenBank/DDBJ databases">
        <authorList>
            <person name="Li T."/>
            <person name="Hu X."/>
            <person name="Zhang T."/>
            <person name="Song X."/>
            <person name="Zhang H."/>
            <person name="Dai N."/>
            <person name="Sheng W."/>
            <person name="Hou X."/>
            <person name="Wei L."/>
        </authorList>
    </citation>
    <scope>NUCLEOTIDE SEQUENCE</scope>
    <source>
        <strain evidence="2">G01</strain>
        <tissue evidence="2">Leaf</tissue>
    </source>
</reference>
<dbReference type="EMBL" id="JACGWK010000002">
    <property type="protein sequence ID" value="KAL0370734.1"/>
    <property type="molecule type" value="Genomic_DNA"/>
</dbReference>
<protein>
    <recommendedName>
        <fullName evidence="1">Retrotransposon Copia-like N-terminal domain-containing protein</fullName>
    </recommendedName>
</protein>
<dbReference type="Pfam" id="PF14244">
    <property type="entry name" value="Retrotran_gag_3"/>
    <property type="match status" value="1"/>
</dbReference>
<dbReference type="PANTHER" id="PTHR37610">
    <property type="entry name" value="CCHC-TYPE DOMAIN-CONTAINING PROTEIN"/>
    <property type="match status" value="1"/>
</dbReference>
<feature type="domain" description="Retrotransposon Copia-like N-terminal" evidence="1">
    <location>
        <begin position="5"/>
        <end position="51"/>
    </location>
</feature>
<evidence type="ECO:0000313" key="2">
    <source>
        <dbReference type="EMBL" id="KAL0370734.1"/>
    </source>
</evidence>